<name>A0ABS2Y3D7_POLSP</name>
<dbReference type="InterPro" id="IPR033536">
    <property type="entry name" value="Spata22"/>
</dbReference>
<organism evidence="3 4">
    <name type="scientific">Polyodon spathula</name>
    <name type="common">North American paddlefish</name>
    <name type="synonym">Squalus spathula</name>
    <dbReference type="NCBI Taxonomy" id="7913"/>
    <lineage>
        <taxon>Eukaryota</taxon>
        <taxon>Metazoa</taxon>
        <taxon>Chordata</taxon>
        <taxon>Craniata</taxon>
        <taxon>Vertebrata</taxon>
        <taxon>Euteleostomi</taxon>
        <taxon>Actinopterygii</taxon>
        <taxon>Chondrostei</taxon>
        <taxon>Acipenseriformes</taxon>
        <taxon>Polyodontidae</taxon>
        <taxon>Polyodon</taxon>
    </lineage>
</organism>
<keyword evidence="2" id="KW-1133">Transmembrane helix</keyword>
<dbReference type="EMBL" id="JAAWVQ010100655">
    <property type="protein sequence ID" value="MBN3280684.1"/>
    <property type="molecule type" value="Genomic_DNA"/>
</dbReference>
<feature type="compositionally biased region" description="Polar residues" evidence="1">
    <location>
        <begin position="127"/>
        <end position="186"/>
    </location>
</feature>
<keyword evidence="2" id="KW-0812">Transmembrane</keyword>
<gene>
    <name evidence="3" type="primary">Spata22</name>
    <name evidence="3" type="ORF">GTO93_0006655</name>
</gene>
<dbReference type="PANTHER" id="PTHR35258">
    <property type="entry name" value="SPERMATOGENESIS-ASSOCIATED PROTEIN 22"/>
    <property type="match status" value="1"/>
</dbReference>
<feature type="non-terminal residue" evidence="3">
    <location>
        <position position="1"/>
    </location>
</feature>
<feature type="compositionally biased region" description="Low complexity" evidence="1">
    <location>
        <begin position="197"/>
        <end position="213"/>
    </location>
</feature>
<sequence>MACSRRTIGEVIDEVIQRFFLLIEVFYPFILGCLPVQLFNQKKRNRLPLTSNPIEKEFHSSNECSSAHVFFFFFGNKGFLQTHSPSNRVGTAPASQWASLGYQRVKSNASSSGGGFAPMAYPGRARNTGSNMGQQSFSSGNWQETKQRSFPSTSGNTQSRVNTASTYRQADTQESFHRQQNQSEPVHQSPELQWPRSSTSSSSTTGVQPQSSSWKFKSTPQINQFKEDNPNNSFDVPQPKVLSKVKPAEEKSLRLVTTVVAGMKRWSQYSDRAPFLFEVSATLDSAVTTGSHGAKTFLLRDGMDAVQCVFYETVSIPIVSYFIYYAQRNYDKKRNQLKCVSVRPATTLEQRNFPESVKASDMEMRQYIKMLNEV</sequence>
<reference evidence="3" key="1">
    <citation type="journal article" date="2021" name="Cell">
        <title>Tracing the genetic footprints of vertebrate landing in non-teleost ray-finned fishes.</title>
        <authorList>
            <person name="Bi X."/>
            <person name="Wang K."/>
            <person name="Yang L."/>
            <person name="Pan H."/>
            <person name="Jiang H."/>
            <person name="Wei Q."/>
            <person name="Fang M."/>
            <person name="Yu H."/>
            <person name="Zhu C."/>
            <person name="Cai Y."/>
            <person name="He Y."/>
            <person name="Gan X."/>
            <person name="Zeng H."/>
            <person name="Yu D."/>
            <person name="Zhu Y."/>
            <person name="Jiang H."/>
            <person name="Qiu Q."/>
            <person name="Yang H."/>
            <person name="Zhang Y.E."/>
            <person name="Wang W."/>
            <person name="Zhu M."/>
            <person name="He S."/>
            <person name="Zhang G."/>
        </authorList>
    </citation>
    <scope>NUCLEOTIDE SEQUENCE</scope>
    <source>
        <strain evidence="3">Pddl_001</strain>
    </source>
</reference>
<feature type="transmembrane region" description="Helical" evidence="2">
    <location>
        <begin position="19"/>
        <end position="39"/>
    </location>
</feature>
<keyword evidence="4" id="KW-1185">Reference proteome</keyword>
<evidence type="ECO:0000256" key="2">
    <source>
        <dbReference type="SAM" id="Phobius"/>
    </source>
</evidence>
<evidence type="ECO:0000313" key="4">
    <source>
        <dbReference type="Proteomes" id="UP001166093"/>
    </source>
</evidence>
<dbReference type="Proteomes" id="UP001166093">
    <property type="component" value="Unassembled WGS sequence"/>
</dbReference>
<evidence type="ECO:0000256" key="1">
    <source>
        <dbReference type="SAM" id="MobiDB-lite"/>
    </source>
</evidence>
<comment type="caution">
    <text evidence="3">The sequence shown here is derived from an EMBL/GenBank/DDBJ whole genome shotgun (WGS) entry which is preliminary data.</text>
</comment>
<protein>
    <submittedName>
        <fullName evidence="3">SPT22 protein</fullName>
    </submittedName>
</protein>
<accession>A0ABS2Y3D7</accession>
<feature type="region of interest" description="Disordered" evidence="1">
    <location>
        <begin position="108"/>
        <end position="217"/>
    </location>
</feature>
<proteinExistence type="predicted"/>
<feature type="non-terminal residue" evidence="3">
    <location>
        <position position="374"/>
    </location>
</feature>
<keyword evidence="2" id="KW-0472">Membrane</keyword>
<evidence type="ECO:0000313" key="3">
    <source>
        <dbReference type="EMBL" id="MBN3280684.1"/>
    </source>
</evidence>
<dbReference type="PANTHER" id="PTHR35258:SF1">
    <property type="entry name" value="SPERMATOGENESIS-ASSOCIATED PROTEIN 22"/>
    <property type="match status" value="1"/>
</dbReference>